<accession>A0A2Z6QZR5</accession>
<protein>
    <submittedName>
        <fullName evidence="1">Uncharacterized protein</fullName>
    </submittedName>
</protein>
<dbReference type="Proteomes" id="UP000247702">
    <property type="component" value="Unassembled WGS sequence"/>
</dbReference>
<organism evidence="1 2">
    <name type="scientific">Rhizophagus clarus</name>
    <dbReference type="NCBI Taxonomy" id="94130"/>
    <lineage>
        <taxon>Eukaryota</taxon>
        <taxon>Fungi</taxon>
        <taxon>Fungi incertae sedis</taxon>
        <taxon>Mucoromycota</taxon>
        <taxon>Glomeromycotina</taxon>
        <taxon>Glomeromycetes</taxon>
        <taxon>Glomerales</taxon>
        <taxon>Glomeraceae</taxon>
        <taxon>Rhizophagus</taxon>
    </lineage>
</organism>
<reference evidence="1 2" key="1">
    <citation type="submission" date="2017-11" db="EMBL/GenBank/DDBJ databases">
        <title>The genome of Rhizophagus clarus HR1 reveals common genetic basis of auxotrophy among arbuscular mycorrhizal fungi.</title>
        <authorList>
            <person name="Kobayashi Y."/>
        </authorList>
    </citation>
    <scope>NUCLEOTIDE SEQUENCE [LARGE SCALE GENOMIC DNA]</scope>
    <source>
        <strain evidence="1 2">HR1</strain>
    </source>
</reference>
<comment type="caution">
    <text evidence="1">The sequence shown here is derived from an EMBL/GenBank/DDBJ whole genome shotgun (WGS) entry which is preliminary data.</text>
</comment>
<gene>
    <name evidence="1" type="ORF">RclHR1_02590008</name>
</gene>
<dbReference type="EMBL" id="BEXD01001768">
    <property type="protein sequence ID" value="GBB95663.1"/>
    <property type="molecule type" value="Genomic_DNA"/>
</dbReference>
<evidence type="ECO:0000313" key="2">
    <source>
        <dbReference type="Proteomes" id="UP000247702"/>
    </source>
</evidence>
<evidence type="ECO:0000313" key="1">
    <source>
        <dbReference type="EMBL" id="GBB95663.1"/>
    </source>
</evidence>
<sequence>MFRWRRGYIRACLIQKAWDAKDEAIQANQKELLCWCFYIVEFDKKTIEFTIKSLLNIGFTDEPQDEEQNNALEVQVNLLELAKASISTTPIPLTHISNSSVESQIKEVKYGMMKEIIMKMMTRMMMKDVIMKIKDITIMMEDIKEKSRSPMTSLTNSLVYA</sequence>
<dbReference type="AlphaFoldDB" id="A0A2Z6QZR5"/>
<keyword evidence="2" id="KW-1185">Reference proteome</keyword>
<proteinExistence type="predicted"/>
<name>A0A2Z6QZR5_9GLOM</name>